<evidence type="ECO:0000259" key="6">
    <source>
        <dbReference type="Pfam" id="PF05670"/>
    </source>
</evidence>
<dbReference type="AlphaFoldDB" id="A0A810Q5K6"/>
<evidence type="ECO:0000313" key="8">
    <source>
        <dbReference type="Proteomes" id="UP000681035"/>
    </source>
</evidence>
<dbReference type="Proteomes" id="UP000681035">
    <property type="component" value="Chromosome"/>
</dbReference>
<keyword evidence="1 5" id="KW-0820">tRNA-binding</keyword>
<reference evidence="7" key="1">
    <citation type="submission" date="2020-09" db="EMBL/GenBank/DDBJ databases">
        <title>New species isolated from human feces.</title>
        <authorList>
            <person name="Kitahara M."/>
            <person name="Shigeno Y."/>
            <person name="Shime M."/>
            <person name="Matsumoto Y."/>
            <person name="Nakamura S."/>
            <person name="Motooka D."/>
            <person name="Fukuoka S."/>
            <person name="Nishikawa H."/>
            <person name="Benno Y."/>
        </authorList>
    </citation>
    <scope>NUCLEOTIDE SEQUENCE</scope>
    <source>
        <strain evidence="7">MM50</strain>
    </source>
</reference>
<organism evidence="7 8">
    <name type="scientific">Vescimonas coprocola</name>
    <dbReference type="NCBI Taxonomy" id="2714355"/>
    <lineage>
        <taxon>Bacteria</taxon>
        <taxon>Bacillati</taxon>
        <taxon>Bacillota</taxon>
        <taxon>Clostridia</taxon>
        <taxon>Eubacteriales</taxon>
        <taxon>Oscillospiraceae</taxon>
        <taxon>Vescimonas</taxon>
    </lineage>
</organism>
<keyword evidence="2 5" id="KW-0699">rRNA-binding</keyword>
<evidence type="ECO:0000313" key="7">
    <source>
        <dbReference type="EMBL" id="BCK80966.1"/>
    </source>
</evidence>
<dbReference type="InterPro" id="IPR008532">
    <property type="entry name" value="NFACT_RNA-bd"/>
</dbReference>
<feature type="coiled-coil region" evidence="5">
    <location>
        <begin position="302"/>
        <end position="329"/>
    </location>
</feature>
<keyword evidence="5" id="KW-0175">Coiled coil</keyword>
<keyword evidence="4 5" id="KW-0648">Protein biosynthesis</keyword>
<gene>
    <name evidence="7" type="primary">fbpA</name>
    <name evidence="5" type="synonym">rqcH</name>
    <name evidence="7" type="ORF">MM50RIKEN_07290</name>
</gene>
<dbReference type="GO" id="GO:0000049">
    <property type="term" value="F:tRNA binding"/>
    <property type="evidence" value="ECO:0007669"/>
    <property type="project" value="UniProtKB-UniRule"/>
</dbReference>
<dbReference type="Pfam" id="PF05833">
    <property type="entry name" value="NFACT_N"/>
    <property type="match status" value="1"/>
</dbReference>
<dbReference type="GO" id="GO:0043023">
    <property type="term" value="F:ribosomal large subunit binding"/>
    <property type="evidence" value="ECO:0007669"/>
    <property type="project" value="UniProtKB-UniRule"/>
</dbReference>
<accession>A0A810Q5K6</accession>
<comment type="function">
    <text evidence="5">Key component of the ribosome quality control system (RQC), a ribosome-associated complex that mediates the extraction of incompletely synthesized nascent chains from stalled ribosomes and their subsequent degradation. RqcH recruits Ala-charged tRNA, and with RqcP directs the elongation of stalled nascent chains on 50S ribosomal subunits, leading to non-templated C-terminal alanine extensions (Ala tail). The Ala tail promotes nascent chain degradation. May add between 1 and at least 8 Ala residues. Binds to stalled 50S ribosomal subunits.</text>
</comment>
<evidence type="ECO:0000256" key="3">
    <source>
        <dbReference type="ARBA" id="ARBA00022884"/>
    </source>
</evidence>
<name>A0A810Q5K6_9FIRM</name>
<evidence type="ECO:0000256" key="5">
    <source>
        <dbReference type="HAMAP-Rule" id="MF_00844"/>
    </source>
</evidence>
<dbReference type="KEGG" id="vcop:MM50RIKEN_07290"/>
<dbReference type="PANTHER" id="PTHR15239:SF6">
    <property type="entry name" value="RIBOSOME QUALITY CONTROL COMPLEX SUBUNIT NEMF"/>
    <property type="match status" value="1"/>
</dbReference>
<dbReference type="Gene3D" id="1.10.8.50">
    <property type="match status" value="1"/>
</dbReference>
<dbReference type="Pfam" id="PF05670">
    <property type="entry name" value="NFACT-R_1"/>
    <property type="match status" value="1"/>
</dbReference>
<comment type="subunit">
    <text evidence="5">Associates with stalled 50S ribosomal subunits. Binds to RqcP.</text>
</comment>
<dbReference type="HAMAP" id="MF_00844_B">
    <property type="entry name" value="RqcH_B"/>
    <property type="match status" value="1"/>
</dbReference>
<dbReference type="Gene3D" id="3.40.970.40">
    <property type="entry name" value="fibrinogen binding protein from staphylococcus aureus domain like"/>
    <property type="match status" value="1"/>
</dbReference>
<evidence type="ECO:0000256" key="1">
    <source>
        <dbReference type="ARBA" id="ARBA00022555"/>
    </source>
</evidence>
<evidence type="ECO:0000256" key="2">
    <source>
        <dbReference type="ARBA" id="ARBA00022730"/>
    </source>
</evidence>
<protein>
    <recommendedName>
        <fullName evidence="5">Rqc2 homolog RqcH</fullName>
        <shortName evidence="5">RqcH</shortName>
    </recommendedName>
</protein>
<keyword evidence="3 5" id="KW-0694">RNA-binding</keyword>
<comment type="similarity">
    <text evidence="5">Belongs to the NEMF family.</text>
</comment>
<dbReference type="InterPro" id="IPR043682">
    <property type="entry name" value="RqcH_bacterial"/>
</dbReference>
<sequence>MPLDAICMQAVVRETAAQIENARIEKIQQPARDQVILLLRGGRRLLLNAGASQPRLHLTQQLRDNPAQPPMFCMLLRKHLAGGRLLRLEQEPLERVVTLTVRAVDELGEQSDYRLILEAMPRHANLILVDREGRIVDCLRRVDFEMSQQRQVLPGLYYHLPPRQDKCDPLTTEEDAFRRLLARRPEDSPLDRWLMDTFTAIPPLLARELVCRTCGETDARSAEPDALWQTFHTWQQQVQEGRFLPQLLEREGRPADFSYFPVTQYGPSVTCRTYDTFAQLLDDFYQGREQADRVRQKGQDLMKAATAARDRVRRKLALQEKEYAAAQDREPLRLAGELITANLYRLERGMTHLTAENYYEEGCPQLDIRLDPLLTPQQNAARYFKQYAKAKTAERILTEQLEKGRQEFSYLESVVQELQQAELEQDFNDIRTELTEGGYLRGRGKKQPGFQRASRPREFRSTAGLRILVGRSNRQNDKLTCKDADRRDIWFHTQKIHGSHVILCTGGTEPDRRSIEEAASLAAYYSQGREGGKVPVDYTPVKFVKKPAGGKPGMVVYTTYQTIYAVPDEALTRRLSVR</sequence>
<dbReference type="Gene3D" id="2.30.310.10">
    <property type="entry name" value="ibrinogen binding protein from staphylococcus aureus domain"/>
    <property type="match status" value="1"/>
</dbReference>
<dbReference type="GO" id="GO:0019843">
    <property type="term" value="F:rRNA binding"/>
    <property type="evidence" value="ECO:0007669"/>
    <property type="project" value="UniProtKB-UniRule"/>
</dbReference>
<dbReference type="GO" id="GO:0072344">
    <property type="term" value="P:rescue of stalled ribosome"/>
    <property type="evidence" value="ECO:0007669"/>
    <property type="project" value="UniProtKB-UniRule"/>
</dbReference>
<dbReference type="RefSeq" id="WP_213541790.1">
    <property type="nucleotide sequence ID" value="NZ_AP023418.1"/>
</dbReference>
<dbReference type="EMBL" id="AP023418">
    <property type="protein sequence ID" value="BCK80966.1"/>
    <property type="molecule type" value="Genomic_DNA"/>
</dbReference>
<dbReference type="GO" id="GO:1990112">
    <property type="term" value="C:RQC complex"/>
    <property type="evidence" value="ECO:0007669"/>
    <property type="project" value="TreeGrafter"/>
</dbReference>
<evidence type="ECO:0000256" key="4">
    <source>
        <dbReference type="ARBA" id="ARBA00022917"/>
    </source>
</evidence>
<feature type="domain" description="NFACT RNA-binding" evidence="6">
    <location>
        <begin position="458"/>
        <end position="549"/>
    </location>
</feature>
<keyword evidence="8" id="KW-1185">Reference proteome</keyword>
<proteinExistence type="inferred from homology"/>
<dbReference type="InterPro" id="IPR051608">
    <property type="entry name" value="RQC_Subunit_NEMF"/>
</dbReference>
<dbReference type="PANTHER" id="PTHR15239">
    <property type="entry name" value="NUCLEAR EXPORT MEDIATOR FACTOR NEMF"/>
    <property type="match status" value="1"/>
</dbReference>